<name>A0A2I1G2N3_9GLOM</name>
<keyword evidence="2" id="KW-1185">Reference proteome</keyword>
<dbReference type="AlphaFoldDB" id="A0A2I1G2N3"/>
<evidence type="ECO:0000313" key="2">
    <source>
        <dbReference type="Proteomes" id="UP000234323"/>
    </source>
</evidence>
<organism evidence="1 2">
    <name type="scientific">Rhizophagus irregularis</name>
    <dbReference type="NCBI Taxonomy" id="588596"/>
    <lineage>
        <taxon>Eukaryota</taxon>
        <taxon>Fungi</taxon>
        <taxon>Fungi incertae sedis</taxon>
        <taxon>Mucoromycota</taxon>
        <taxon>Glomeromycotina</taxon>
        <taxon>Glomeromycetes</taxon>
        <taxon>Glomerales</taxon>
        <taxon>Glomeraceae</taxon>
        <taxon>Rhizophagus</taxon>
    </lineage>
</organism>
<evidence type="ECO:0000313" key="1">
    <source>
        <dbReference type="EMBL" id="PKY40895.1"/>
    </source>
</evidence>
<accession>A0A2I1G2N3</accession>
<dbReference type="Proteomes" id="UP000234323">
    <property type="component" value="Unassembled WGS sequence"/>
</dbReference>
<reference evidence="1 2" key="1">
    <citation type="submission" date="2015-10" db="EMBL/GenBank/DDBJ databases">
        <title>Genome analyses suggest a sexual origin of heterokaryosis in a supposedly ancient asexual fungus.</title>
        <authorList>
            <person name="Ropars J."/>
            <person name="Sedzielewska K."/>
            <person name="Noel J."/>
            <person name="Charron P."/>
            <person name="Farinelli L."/>
            <person name="Marton T."/>
            <person name="Kruger M."/>
            <person name="Pelin A."/>
            <person name="Brachmann A."/>
            <person name="Corradi N."/>
        </authorList>
    </citation>
    <scope>NUCLEOTIDE SEQUENCE [LARGE SCALE GENOMIC DNA]</scope>
    <source>
        <strain evidence="1 2">A4</strain>
    </source>
</reference>
<gene>
    <name evidence="1" type="ORF">RhiirA4_454360</name>
</gene>
<protein>
    <submittedName>
        <fullName evidence="1">Uncharacterized protein</fullName>
    </submittedName>
</protein>
<comment type="caution">
    <text evidence="1">The sequence shown here is derived from an EMBL/GenBank/DDBJ whole genome shotgun (WGS) entry which is preliminary data.</text>
</comment>
<sequence>MQSNDFLKISNVAETCQANENRDGKSLSLEAAILRAKKYDNRNFITCQTQDQYGIRKTGKDLGVVTHKKKLF</sequence>
<dbReference type="EMBL" id="LLXI01000121">
    <property type="protein sequence ID" value="PKY40895.1"/>
    <property type="molecule type" value="Genomic_DNA"/>
</dbReference>
<proteinExistence type="predicted"/>